<dbReference type="AlphaFoldDB" id="H2AQJ0"/>
<dbReference type="GO" id="GO:0005737">
    <property type="term" value="C:cytoplasm"/>
    <property type="evidence" value="ECO:0007669"/>
    <property type="project" value="EnsemblFungi"/>
</dbReference>
<dbReference type="HOGENOM" id="CLU_392821_0_0_1"/>
<dbReference type="RefSeq" id="XP_003955775.1">
    <property type="nucleotide sequence ID" value="XM_003955726.1"/>
</dbReference>
<dbReference type="Proteomes" id="UP000005220">
    <property type="component" value="Chromosome 2"/>
</dbReference>
<gene>
    <name evidence="2" type="primary">KAFR0B03430</name>
    <name evidence="2" type="ORF">KAFR_0B03430</name>
</gene>
<dbReference type="PROSITE" id="PS50010">
    <property type="entry name" value="DH_2"/>
    <property type="match status" value="1"/>
</dbReference>
<dbReference type="GO" id="GO:0032955">
    <property type="term" value="P:regulation of division septum assembly"/>
    <property type="evidence" value="ECO:0007669"/>
    <property type="project" value="TreeGrafter"/>
</dbReference>
<protein>
    <recommendedName>
        <fullName evidence="1">DH domain-containing protein</fullName>
    </recommendedName>
</protein>
<reference evidence="2 3" key="1">
    <citation type="journal article" date="2011" name="Proc. Natl. Acad. Sci. U.S.A.">
        <title>Evolutionary erosion of yeast sex chromosomes by mating-type switching accidents.</title>
        <authorList>
            <person name="Gordon J.L."/>
            <person name="Armisen D."/>
            <person name="Proux-Wera E."/>
            <person name="Oheigeartaigh S.S."/>
            <person name="Byrne K.P."/>
            <person name="Wolfe K.H."/>
        </authorList>
    </citation>
    <scope>NUCLEOTIDE SEQUENCE [LARGE SCALE GENOMIC DNA]</scope>
    <source>
        <strain evidence="3">ATCC 22294 / BCRC 22015 / CBS 2517 / CECT 1963 / NBRC 1671 / NRRL Y-8276</strain>
    </source>
</reference>
<dbReference type="GO" id="GO:0031991">
    <property type="term" value="P:regulation of actomyosin contractile ring contraction"/>
    <property type="evidence" value="ECO:0007669"/>
    <property type="project" value="TreeGrafter"/>
</dbReference>
<evidence type="ECO:0000313" key="3">
    <source>
        <dbReference type="Proteomes" id="UP000005220"/>
    </source>
</evidence>
<dbReference type="InterPro" id="IPR051492">
    <property type="entry name" value="Dynamin-Rho_GEF"/>
</dbReference>
<dbReference type="Gene3D" id="1.20.900.10">
    <property type="entry name" value="Dbl homology (DH) domain"/>
    <property type="match status" value="1"/>
</dbReference>
<dbReference type="InterPro" id="IPR027267">
    <property type="entry name" value="AH/BAR_dom_sf"/>
</dbReference>
<accession>H2AQJ0</accession>
<dbReference type="InterPro" id="IPR000219">
    <property type="entry name" value="DH_dom"/>
</dbReference>
<dbReference type="GO" id="GO:0000755">
    <property type="term" value="P:cytogamy"/>
    <property type="evidence" value="ECO:0007669"/>
    <property type="project" value="EnsemblFungi"/>
</dbReference>
<dbReference type="InterPro" id="IPR035899">
    <property type="entry name" value="DBL_dom_sf"/>
</dbReference>
<dbReference type="eggNOG" id="ENOG502RC15">
    <property type="taxonomic scope" value="Eukaryota"/>
</dbReference>
<evidence type="ECO:0000313" key="2">
    <source>
        <dbReference type="EMBL" id="CCF56640.1"/>
    </source>
</evidence>
<dbReference type="SUPFAM" id="SSF103657">
    <property type="entry name" value="BAR/IMD domain-like"/>
    <property type="match status" value="1"/>
</dbReference>
<dbReference type="Gene3D" id="1.20.1270.60">
    <property type="entry name" value="Arfaptin homology (AH) domain/BAR domain"/>
    <property type="match status" value="1"/>
</dbReference>
<dbReference type="PANTHER" id="PTHR22834">
    <property type="entry name" value="NUCLEAR FUSION PROTEIN FUS2"/>
    <property type="match status" value="1"/>
</dbReference>
<dbReference type="GeneID" id="13883100"/>
<dbReference type="OrthoDB" id="10256089at2759"/>
<dbReference type="GO" id="GO:0043332">
    <property type="term" value="C:mating projection tip"/>
    <property type="evidence" value="ECO:0007669"/>
    <property type="project" value="EnsemblFungi"/>
</dbReference>
<dbReference type="SUPFAM" id="SSF48065">
    <property type="entry name" value="DBL homology domain (DH-domain)"/>
    <property type="match status" value="1"/>
</dbReference>
<dbReference type="GO" id="GO:0000742">
    <property type="term" value="P:karyogamy involved in conjugation with cellular fusion"/>
    <property type="evidence" value="ECO:0007669"/>
    <property type="project" value="EnsemblFungi"/>
</dbReference>
<dbReference type="GO" id="GO:0005634">
    <property type="term" value="C:nucleus"/>
    <property type="evidence" value="ECO:0007669"/>
    <property type="project" value="EnsemblFungi"/>
</dbReference>
<feature type="domain" description="DH" evidence="1">
    <location>
        <begin position="103"/>
        <end position="319"/>
    </location>
</feature>
<organism evidence="2 3">
    <name type="scientific">Kazachstania africana (strain ATCC 22294 / BCRC 22015 / CBS 2517 / CECT 1963 / NBRC 1671 / NRRL Y-8276)</name>
    <name type="common">Yeast</name>
    <name type="synonym">Kluyveromyces africanus</name>
    <dbReference type="NCBI Taxonomy" id="1071382"/>
    <lineage>
        <taxon>Eukaryota</taxon>
        <taxon>Fungi</taxon>
        <taxon>Dikarya</taxon>
        <taxon>Ascomycota</taxon>
        <taxon>Saccharomycotina</taxon>
        <taxon>Saccharomycetes</taxon>
        <taxon>Saccharomycetales</taxon>
        <taxon>Saccharomycetaceae</taxon>
        <taxon>Kazachstania</taxon>
    </lineage>
</organism>
<evidence type="ECO:0000259" key="1">
    <source>
        <dbReference type="PROSITE" id="PS50010"/>
    </source>
</evidence>
<dbReference type="FunCoup" id="H2AQJ0">
    <property type="interactions" value="114"/>
</dbReference>
<dbReference type="KEGG" id="kaf:KAFR_0B03430"/>
<dbReference type="STRING" id="1071382.H2AQJ0"/>
<proteinExistence type="predicted"/>
<sequence length="657" mass="76535">MSKTSKFFEQIYGGASFEMTPIRDYEHDYFHINDNKLPRFLKGNKKLSQSSASVRREGFKRPATLDLTNIGQPLTKKINSPLNLNNFKRQISISTETDNGKRMLCSMLETLYHREKQYSRWMFFANTVYRRALHENVTHKNRFFKLDSHEELLLFGNIDTISSISDIFINSLESFCLRIVGTQEFDEETWREIKRSSSLQKIIFRSYELGDIFQQHLSRMKSTYLSYAVSHQKQMDLFRFIKNEDSRLFQQWQEHCLKAAEFKSLESILELPITRILDWVEALESMLAISDDTISDNLKEKIQSVYEQFLKFKETLTEEMSEYNSHKEYDFALTPGEIIQGYNAGVEVPKIQKGKDYLDVTNHLNDESAKSFVDHSSSYYPSDVEEHFQESINSSLGASSVLEMESIANLTLPETIVKFKLVYKDLISLESMLKKNDLFAILDVNLKNATLWEGLLKGIPPFEDTSDPKSMILSVSSSYVNKLHQQKEQMTFLKLIDLETGVMAPLNTIIKHCDSVRTKLKDLKTLKRDYILYLKEKKAKAHDIKTNLIGKHYEELQNQLTIELPKLLMLINKITGLVILNYSKFMLQYFKTMCGGEKFLERDLANREKCAGDLAPNFDILQSYSSSRYYMKRLVRKDWKFDGEPGASRVVRKLFEL</sequence>
<keyword evidence="3" id="KW-1185">Reference proteome</keyword>
<name>H2AQJ0_KAZAF</name>
<dbReference type="PANTHER" id="PTHR22834:SF20">
    <property type="entry name" value="SH3 DOMAIN-CONTAINING PROTEIN"/>
    <property type="match status" value="1"/>
</dbReference>
<dbReference type="InParanoid" id="H2AQJ0"/>
<dbReference type="EMBL" id="HE650822">
    <property type="protein sequence ID" value="CCF56640.1"/>
    <property type="molecule type" value="Genomic_DNA"/>
</dbReference>
<dbReference type="GO" id="GO:0005085">
    <property type="term" value="F:guanyl-nucleotide exchange factor activity"/>
    <property type="evidence" value="ECO:0007669"/>
    <property type="project" value="InterPro"/>
</dbReference>